<evidence type="ECO:0000256" key="5">
    <source>
        <dbReference type="ARBA" id="ARBA00023235"/>
    </source>
</evidence>
<comment type="caution">
    <text evidence="10">The sequence shown here is derived from an EMBL/GenBank/DDBJ whole genome shotgun (WGS) entry which is preliminary data.</text>
</comment>
<organism evidence="10 11">
    <name type="scientific">Trichoglossum hirsutum</name>
    <dbReference type="NCBI Taxonomy" id="265104"/>
    <lineage>
        <taxon>Eukaryota</taxon>
        <taxon>Fungi</taxon>
        <taxon>Dikarya</taxon>
        <taxon>Ascomycota</taxon>
        <taxon>Pezizomycotina</taxon>
        <taxon>Geoglossomycetes</taxon>
        <taxon>Geoglossales</taxon>
        <taxon>Geoglossaceae</taxon>
        <taxon>Trichoglossum</taxon>
    </lineage>
</organism>
<reference evidence="10" key="1">
    <citation type="submission" date="2021-03" db="EMBL/GenBank/DDBJ databases">
        <title>Comparative genomics and phylogenomic investigation of the class Geoglossomycetes provide insights into ecological specialization and systematics.</title>
        <authorList>
            <person name="Melie T."/>
            <person name="Pirro S."/>
            <person name="Miller A.N."/>
            <person name="Quandt A."/>
        </authorList>
    </citation>
    <scope>NUCLEOTIDE SEQUENCE</scope>
    <source>
        <strain evidence="10">CAQ_001_2017</strain>
    </source>
</reference>
<feature type="region of interest" description="Disordered" evidence="7">
    <location>
        <begin position="281"/>
        <end position="356"/>
    </location>
</feature>
<dbReference type="InterPro" id="IPR057305">
    <property type="entry name" value="Thioredox_PDIA6_C"/>
</dbReference>
<dbReference type="SUPFAM" id="SSF52833">
    <property type="entry name" value="Thioredoxin-like"/>
    <property type="match status" value="2"/>
</dbReference>
<evidence type="ECO:0000313" key="10">
    <source>
        <dbReference type="EMBL" id="KAH0556149.1"/>
    </source>
</evidence>
<evidence type="ECO:0000313" key="11">
    <source>
        <dbReference type="Proteomes" id="UP000750711"/>
    </source>
</evidence>
<sequence>MVHAKALTAAAAALLLALPAAADDLYSKSSPVLQVDAESYDRLIAKSNYSSFPPPLVPETQAPRYLRKLRQEAQNDASNLDLLDATHEGPVRFYAPWCGHCRSLKPAYEKAAQRLAGFAKVAAVNCDDDSNKAFCSTMGVEGFPTLKIVRPGKKPGRPTVDDYQGERSAKAIADAVTDKMPNHVVRLKDGKVEEWLSQGNETAKVLLFTSKGTTSALIKSLAIEFLGSISFAQIRDKEEEAVEAFGIAKFPTLVLLPGGDKDGLVYDGELKKEPIVAFLSQVAAPNPDPPAPAPKKPKKEGGKEKAKEAEKSTKKRKDSTDSTKSTESAEPEVTLDSSDPKEEPSEAPGPEEPIQIPIAKPHAPAIPTVELADDLQKSCLFPKSKTCILALLPSPENGGDSTAPSASVSEALASLADIAQKHEQRKGHLFPFFSTPAGNGVNAHLRKSLGLSPAEGESNKLELVAINARRGWWRHFDDKSGFGVKEVEDWIDAIRLDGRGKESLPEGVVVEQVAPKKKEEEEEVHDEL</sequence>
<feature type="chain" id="PRO_5040497395" description="protein disulfide-isomerase" evidence="8">
    <location>
        <begin position="23"/>
        <end position="528"/>
    </location>
</feature>
<dbReference type="Gene3D" id="3.40.30.10">
    <property type="entry name" value="Glutaredoxin"/>
    <property type="match status" value="2"/>
</dbReference>
<proteinExistence type="predicted"/>
<dbReference type="EMBL" id="JAGHQM010001207">
    <property type="protein sequence ID" value="KAH0556149.1"/>
    <property type="molecule type" value="Genomic_DNA"/>
</dbReference>
<dbReference type="AlphaFoldDB" id="A0A9P8L8B1"/>
<dbReference type="PROSITE" id="PS51352">
    <property type="entry name" value="THIOREDOXIN_2"/>
    <property type="match status" value="1"/>
</dbReference>
<dbReference type="Pfam" id="PF24541">
    <property type="entry name" value="Thioredox_PDIA6_C"/>
    <property type="match status" value="1"/>
</dbReference>
<comment type="catalytic activity">
    <reaction evidence="1">
        <text>Catalyzes the rearrangement of -S-S- bonds in proteins.</text>
        <dbReference type="EC" id="5.3.4.1"/>
    </reaction>
</comment>
<dbReference type="Pfam" id="PF00085">
    <property type="entry name" value="Thioredoxin"/>
    <property type="match status" value="1"/>
</dbReference>
<keyword evidence="6" id="KW-0676">Redox-active center</keyword>
<dbReference type="InterPro" id="IPR013766">
    <property type="entry name" value="Thioredoxin_domain"/>
</dbReference>
<dbReference type="EC" id="5.3.4.1" evidence="3"/>
<accession>A0A9P8L8B1</accession>
<dbReference type="Proteomes" id="UP000750711">
    <property type="component" value="Unassembled WGS sequence"/>
</dbReference>
<feature type="compositionally biased region" description="Basic and acidic residues" evidence="7">
    <location>
        <begin position="299"/>
        <end position="312"/>
    </location>
</feature>
<evidence type="ECO:0000256" key="2">
    <source>
        <dbReference type="ARBA" id="ARBA00004319"/>
    </source>
</evidence>
<dbReference type="InterPro" id="IPR036249">
    <property type="entry name" value="Thioredoxin-like_sf"/>
</dbReference>
<dbReference type="PANTHER" id="PTHR45815">
    <property type="entry name" value="PROTEIN DISULFIDE-ISOMERASE A6"/>
    <property type="match status" value="1"/>
</dbReference>
<dbReference type="GO" id="GO:0005788">
    <property type="term" value="C:endoplasmic reticulum lumen"/>
    <property type="evidence" value="ECO:0007669"/>
    <property type="project" value="UniProtKB-SubCell"/>
</dbReference>
<keyword evidence="8" id="KW-0732">Signal</keyword>
<keyword evidence="4" id="KW-1015">Disulfide bond</keyword>
<dbReference type="GO" id="GO:0034976">
    <property type="term" value="P:response to endoplasmic reticulum stress"/>
    <property type="evidence" value="ECO:0007669"/>
    <property type="project" value="TreeGrafter"/>
</dbReference>
<evidence type="ECO:0000256" key="3">
    <source>
        <dbReference type="ARBA" id="ARBA00012723"/>
    </source>
</evidence>
<dbReference type="GO" id="GO:0003756">
    <property type="term" value="F:protein disulfide isomerase activity"/>
    <property type="evidence" value="ECO:0007669"/>
    <property type="project" value="UniProtKB-EC"/>
</dbReference>
<keyword evidence="5" id="KW-0413">Isomerase</keyword>
<evidence type="ECO:0000256" key="1">
    <source>
        <dbReference type="ARBA" id="ARBA00001182"/>
    </source>
</evidence>
<dbReference type="PANTHER" id="PTHR45815:SF3">
    <property type="entry name" value="PROTEIN DISULFIDE-ISOMERASE A6"/>
    <property type="match status" value="1"/>
</dbReference>
<evidence type="ECO:0000259" key="9">
    <source>
        <dbReference type="PROSITE" id="PS51352"/>
    </source>
</evidence>
<evidence type="ECO:0000256" key="8">
    <source>
        <dbReference type="SAM" id="SignalP"/>
    </source>
</evidence>
<evidence type="ECO:0000256" key="4">
    <source>
        <dbReference type="ARBA" id="ARBA00023157"/>
    </source>
</evidence>
<protein>
    <recommendedName>
        <fullName evidence="3">protein disulfide-isomerase</fullName>
        <ecNumber evidence="3">5.3.4.1</ecNumber>
    </recommendedName>
</protein>
<evidence type="ECO:0000256" key="7">
    <source>
        <dbReference type="SAM" id="MobiDB-lite"/>
    </source>
</evidence>
<dbReference type="GO" id="GO:0015035">
    <property type="term" value="F:protein-disulfide reductase activity"/>
    <property type="evidence" value="ECO:0007669"/>
    <property type="project" value="TreeGrafter"/>
</dbReference>
<keyword evidence="11" id="KW-1185">Reference proteome</keyword>
<evidence type="ECO:0000256" key="6">
    <source>
        <dbReference type="ARBA" id="ARBA00023284"/>
    </source>
</evidence>
<feature type="domain" description="Thioredoxin" evidence="9">
    <location>
        <begin position="51"/>
        <end position="182"/>
    </location>
</feature>
<gene>
    <name evidence="10" type="ORF">GP486_005921</name>
</gene>
<comment type="subcellular location">
    <subcellularLocation>
        <location evidence="2">Endoplasmic reticulum lumen</location>
    </subcellularLocation>
</comment>
<name>A0A9P8L8B1_9PEZI</name>
<feature type="signal peptide" evidence="8">
    <location>
        <begin position="1"/>
        <end position="22"/>
    </location>
</feature>
<feature type="compositionally biased region" description="Low complexity" evidence="7">
    <location>
        <begin position="346"/>
        <end position="356"/>
    </location>
</feature>